<keyword evidence="3" id="KW-1185">Reference proteome</keyword>
<name>A0ABC8U4W1_9AQUA</name>
<evidence type="ECO:0000256" key="1">
    <source>
        <dbReference type="SAM" id="Phobius"/>
    </source>
</evidence>
<evidence type="ECO:0008006" key="4">
    <source>
        <dbReference type="Google" id="ProtNLM"/>
    </source>
</evidence>
<sequence>MVMLFAFSYLKHFSWCFIPACLLHILLKFEHKPRYARGCDVLDMVFGGSLSICCTQTQPTWKPFRFYNFCLHSEISDNINNCLVVMRSFLTVDACNYLDNCSFGLF</sequence>
<dbReference type="EMBL" id="CAUOFW020006913">
    <property type="protein sequence ID" value="CAK9176794.1"/>
    <property type="molecule type" value="Genomic_DNA"/>
</dbReference>
<reference evidence="2 3" key="1">
    <citation type="submission" date="2024-02" db="EMBL/GenBank/DDBJ databases">
        <authorList>
            <person name="Vignale AGUSTIN F."/>
            <person name="Sosa J E."/>
            <person name="Modenutti C."/>
        </authorList>
    </citation>
    <scope>NUCLEOTIDE SEQUENCE [LARGE SCALE GENOMIC DNA]</scope>
</reference>
<comment type="caution">
    <text evidence="2">The sequence shown here is derived from an EMBL/GenBank/DDBJ whole genome shotgun (WGS) entry which is preliminary data.</text>
</comment>
<organism evidence="2 3">
    <name type="scientific">Ilex paraguariensis</name>
    <name type="common">yerba mate</name>
    <dbReference type="NCBI Taxonomy" id="185542"/>
    <lineage>
        <taxon>Eukaryota</taxon>
        <taxon>Viridiplantae</taxon>
        <taxon>Streptophyta</taxon>
        <taxon>Embryophyta</taxon>
        <taxon>Tracheophyta</taxon>
        <taxon>Spermatophyta</taxon>
        <taxon>Magnoliopsida</taxon>
        <taxon>eudicotyledons</taxon>
        <taxon>Gunneridae</taxon>
        <taxon>Pentapetalae</taxon>
        <taxon>asterids</taxon>
        <taxon>campanulids</taxon>
        <taxon>Aquifoliales</taxon>
        <taxon>Aquifoliaceae</taxon>
        <taxon>Ilex</taxon>
    </lineage>
</organism>
<dbReference type="AlphaFoldDB" id="A0ABC8U4W1"/>
<protein>
    <recommendedName>
        <fullName evidence="4">Secreted protein</fullName>
    </recommendedName>
</protein>
<keyword evidence="1" id="KW-1133">Transmembrane helix</keyword>
<keyword evidence="1" id="KW-0812">Transmembrane</keyword>
<evidence type="ECO:0000313" key="2">
    <source>
        <dbReference type="EMBL" id="CAK9176794.1"/>
    </source>
</evidence>
<proteinExistence type="predicted"/>
<dbReference type="Proteomes" id="UP001642360">
    <property type="component" value="Unassembled WGS sequence"/>
</dbReference>
<evidence type="ECO:0000313" key="3">
    <source>
        <dbReference type="Proteomes" id="UP001642360"/>
    </source>
</evidence>
<feature type="transmembrane region" description="Helical" evidence="1">
    <location>
        <begin position="6"/>
        <end position="27"/>
    </location>
</feature>
<accession>A0ABC8U4W1</accession>
<keyword evidence="1" id="KW-0472">Membrane</keyword>
<gene>
    <name evidence="2" type="ORF">ILEXP_LOCUS46658</name>
</gene>